<evidence type="ECO:0000313" key="6">
    <source>
        <dbReference type="EMBL" id="KAJ2902834.1"/>
    </source>
</evidence>
<dbReference type="GO" id="GO:0000981">
    <property type="term" value="F:DNA-binding transcription factor activity, RNA polymerase II-specific"/>
    <property type="evidence" value="ECO:0007669"/>
    <property type="project" value="TreeGrafter"/>
</dbReference>
<gene>
    <name evidence="6" type="ORF">MKZ38_000028</name>
</gene>
<dbReference type="GO" id="GO:0005634">
    <property type="term" value="C:nucleus"/>
    <property type="evidence" value="ECO:0007669"/>
    <property type="project" value="TreeGrafter"/>
</dbReference>
<keyword evidence="1" id="KW-0479">Metal-binding</keyword>
<dbReference type="AlphaFoldDB" id="A0AAD5RT42"/>
<dbReference type="PANTHER" id="PTHR10237:SF14">
    <property type="entry name" value="MYND-TYPE DOMAIN-CONTAINING PROTEIN"/>
    <property type="match status" value="1"/>
</dbReference>
<dbReference type="Pfam" id="PF01753">
    <property type="entry name" value="zf-MYND"/>
    <property type="match status" value="1"/>
</dbReference>
<dbReference type="InterPro" id="IPR002893">
    <property type="entry name" value="Znf_MYND"/>
</dbReference>
<dbReference type="Proteomes" id="UP001201980">
    <property type="component" value="Unassembled WGS sequence"/>
</dbReference>
<feature type="domain" description="MYND-type" evidence="5">
    <location>
        <begin position="44"/>
        <end position="81"/>
    </location>
</feature>
<keyword evidence="7" id="KW-1185">Reference proteome</keyword>
<dbReference type="EMBL" id="JAKWBI020000100">
    <property type="protein sequence ID" value="KAJ2902834.1"/>
    <property type="molecule type" value="Genomic_DNA"/>
</dbReference>
<dbReference type="GO" id="GO:0008270">
    <property type="term" value="F:zinc ion binding"/>
    <property type="evidence" value="ECO:0007669"/>
    <property type="project" value="UniProtKB-KW"/>
</dbReference>
<dbReference type="InterPro" id="IPR024119">
    <property type="entry name" value="TF_DEAF-1"/>
</dbReference>
<evidence type="ECO:0000256" key="3">
    <source>
        <dbReference type="ARBA" id="ARBA00022833"/>
    </source>
</evidence>
<reference evidence="6" key="1">
    <citation type="submission" date="2022-07" db="EMBL/GenBank/DDBJ databases">
        <title>Draft genome sequence of Zalerion maritima ATCC 34329, a (micro)plastics degrading marine fungus.</title>
        <authorList>
            <person name="Paco A."/>
            <person name="Goncalves M.F.M."/>
            <person name="Rocha-Santos T.A.P."/>
            <person name="Alves A."/>
        </authorList>
    </citation>
    <scope>NUCLEOTIDE SEQUENCE</scope>
    <source>
        <strain evidence="6">ATCC 34329</strain>
    </source>
</reference>
<name>A0AAD5RT42_9PEZI</name>
<dbReference type="PROSITE" id="PS50865">
    <property type="entry name" value="ZF_MYND_2"/>
    <property type="match status" value="1"/>
</dbReference>
<protein>
    <recommendedName>
        <fullName evidence="5">MYND-type domain-containing protein</fullName>
    </recommendedName>
</protein>
<evidence type="ECO:0000256" key="1">
    <source>
        <dbReference type="ARBA" id="ARBA00022723"/>
    </source>
</evidence>
<dbReference type="Gene3D" id="6.10.140.2220">
    <property type="match status" value="1"/>
</dbReference>
<organism evidence="6 7">
    <name type="scientific">Zalerion maritima</name>
    <dbReference type="NCBI Taxonomy" id="339359"/>
    <lineage>
        <taxon>Eukaryota</taxon>
        <taxon>Fungi</taxon>
        <taxon>Dikarya</taxon>
        <taxon>Ascomycota</taxon>
        <taxon>Pezizomycotina</taxon>
        <taxon>Sordariomycetes</taxon>
        <taxon>Lulworthiomycetidae</taxon>
        <taxon>Lulworthiales</taxon>
        <taxon>Lulworthiaceae</taxon>
        <taxon>Zalerion</taxon>
    </lineage>
</organism>
<evidence type="ECO:0000256" key="4">
    <source>
        <dbReference type="PROSITE-ProRule" id="PRU00134"/>
    </source>
</evidence>
<evidence type="ECO:0000313" key="7">
    <source>
        <dbReference type="Proteomes" id="UP001201980"/>
    </source>
</evidence>
<dbReference type="SUPFAM" id="SSF144232">
    <property type="entry name" value="HIT/MYND zinc finger-like"/>
    <property type="match status" value="1"/>
</dbReference>
<accession>A0AAD5RT42</accession>
<evidence type="ECO:0000256" key="2">
    <source>
        <dbReference type="ARBA" id="ARBA00022771"/>
    </source>
</evidence>
<sequence length="414" mass="46096">MFEADGLPTSTDNTSTSASLQVLASSANNGSQITVTTANSQSNCVLCLKAGNVKACTGCRSVKYCSRTCQKTDWPVHKLLCCSFKAFATDKKPSPSHVRAILFPRDSRTPCFVWVPANPENLDERDGSEFASDASFGGGSEFQNFNGSPFCAATQKLWFMFDITYPKKKDNLNRAILNLGAPGLGLPWLGPVLGCGTSDVDMRDFRAMVDFFVLHPHNKAILDPHRYFGPAVHGVRLNSESMVKAYDLPELEGVYMTKSMIKKSSRMRLDALSQLFEIPIAWHVTNDFPGAADPYKDGDPNPMSYIVSVSRQIDAIQKIDPDDSRSTKAFGDYGTIFITRLDDKPVYALHVELWHELLQWKSGEIKKACNTANPINALAKIFNKKKTLEYWPGFLMRHRLVQGELDERPSPYEV</sequence>
<proteinExistence type="predicted"/>
<keyword evidence="2 4" id="KW-0863">Zinc-finger</keyword>
<evidence type="ECO:0000259" key="5">
    <source>
        <dbReference type="PROSITE" id="PS50865"/>
    </source>
</evidence>
<dbReference type="PANTHER" id="PTHR10237">
    <property type="entry name" value="DEFORMED EPIDERMAL AUTOREGULATORY FACTOR 1 HOMOLOG SUPPRESSIN"/>
    <property type="match status" value="1"/>
</dbReference>
<comment type="caution">
    <text evidence="6">The sequence shown here is derived from an EMBL/GenBank/DDBJ whole genome shotgun (WGS) entry which is preliminary data.</text>
</comment>
<keyword evidence="3" id="KW-0862">Zinc</keyword>